<dbReference type="Pfam" id="PF04955">
    <property type="entry name" value="HupE_UreJ"/>
    <property type="match status" value="1"/>
</dbReference>
<keyword evidence="1" id="KW-0812">Transmembrane</keyword>
<dbReference type="OrthoDB" id="9808192at2"/>
<feature type="transmembrane region" description="Helical" evidence="1">
    <location>
        <begin position="141"/>
        <end position="162"/>
    </location>
</feature>
<dbReference type="EMBL" id="FQXZ01000015">
    <property type="protein sequence ID" value="SHI13391.1"/>
    <property type="molecule type" value="Genomic_DNA"/>
</dbReference>
<gene>
    <name evidence="3" type="ORF">VA7868_01881</name>
</gene>
<feature type="transmembrane region" description="Helical" evidence="1">
    <location>
        <begin position="38"/>
        <end position="56"/>
    </location>
</feature>
<dbReference type="AlphaFoldDB" id="A0A1M5YN39"/>
<dbReference type="InterPro" id="IPR007038">
    <property type="entry name" value="HupE_UreJ"/>
</dbReference>
<feature type="transmembrane region" description="Helical" evidence="1">
    <location>
        <begin position="63"/>
        <end position="79"/>
    </location>
</feature>
<feature type="transmembrane region" description="Helical" evidence="1">
    <location>
        <begin position="174"/>
        <end position="191"/>
    </location>
</feature>
<feature type="signal peptide" evidence="2">
    <location>
        <begin position="1"/>
        <end position="20"/>
    </location>
</feature>
<evidence type="ECO:0000313" key="4">
    <source>
        <dbReference type="Proteomes" id="UP000184608"/>
    </source>
</evidence>
<protein>
    <submittedName>
        <fullName evidence="3">HupE / UreJ protein</fullName>
    </submittedName>
</protein>
<keyword evidence="4" id="KW-1185">Reference proteome</keyword>
<organism evidence="3 4">
    <name type="scientific">Vibrio aerogenes CECT 7868</name>
    <dbReference type="NCBI Taxonomy" id="1216006"/>
    <lineage>
        <taxon>Bacteria</taxon>
        <taxon>Pseudomonadati</taxon>
        <taxon>Pseudomonadota</taxon>
        <taxon>Gammaproteobacteria</taxon>
        <taxon>Vibrionales</taxon>
        <taxon>Vibrionaceae</taxon>
        <taxon>Vibrio</taxon>
    </lineage>
</organism>
<dbReference type="Proteomes" id="UP000184608">
    <property type="component" value="Unassembled WGS sequence"/>
</dbReference>
<evidence type="ECO:0000313" key="3">
    <source>
        <dbReference type="EMBL" id="SHI13391.1"/>
    </source>
</evidence>
<dbReference type="STRING" id="1216006.VA7868_01881"/>
<keyword evidence="2" id="KW-0732">Signal</keyword>
<proteinExistence type="predicted"/>
<accession>A0A1M5YN39</accession>
<feature type="transmembrane region" description="Helical" evidence="1">
    <location>
        <begin position="112"/>
        <end position="129"/>
    </location>
</feature>
<keyword evidence="1" id="KW-0472">Membrane</keyword>
<name>A0A1M5YN39_9VIBR</name>
<reference evidence="3 4" key="1">
    <citation type="submission" date="2016-11" db="EMBL/GenBank/DDBJ databases">
        <authorList>
            <person name="Jaros S."/>
            <person name="Januszkiewicz K."/>
            <person name="Wedrychowicz H."/>
        </authorList>
    </citation>
    <scope>NUCLEOTIDE SEQUENCE [LARGE SCALE GENOMIC DNA]</scope>
    <source>
        <strain evidence="3 4">CECT 7868</strain>
    </source>
</reference>
<keyword evidence="1" id="KW-1133">Transmembrane helix</keyword>
<feature type="transmembrane region" description="Helical" evidence="1">
    <location>
        <begin position="85"/>
        <end position="105"/>
    </location>
</feature>
<sequence>MKIKYVIFTLLALISPFAMAHSGHIGNHGFESGLMHPLTGIDHLSVMISVGLLAALFGKSFRWIMPVAFVLCMIVGGILGVTGIVIPYVEAGIILSVVIMGMMLFRGNIISHKVVIGFVSLFAIFHGMAHGAEMPLDSHALYYFSGFVLSTSLLHLSGIILGEMILSFSAHGRFTKAIGAVIALLGYSMIFS</sequence>
<dbReference type="PIRSF" id="PIRSF016919">
    <property type="entry name" value="HupE_UreJ"/>
    <property type="match status" value="1"/>
</dbReference>
<evidence type="ECO:0000256" key="2">
    <source>
        <dbReference type="SAM" id="SignalP"/>
    </source>
</evidence>
<evidence type="ECO:0000256" key="1">
    <source>
        <dbReference type="SAM" id="Phobius"/>
    </source>
</evidence>
<feature type="chain" id="PRO_5012047945" evidence="2">
    <location>
        <begin position="21"/>
        <end position="192"/>
    </location>
</feature>